<proteinExistence type="predicted"/>
<sequence length="180" mass="19266">MTTTTKTPHRYHAIAPEVLAELRVRDDAGAAFHPYRDDEGGAPLRCCLRRSHLGEDIALVSYAPLRRWAAARGVDPGAYTELGPVFIHAQECGGPEDDASAGLPFAHTGARRVVRRYNADGEIHGGELVEFPEAADDAIASAVLAKALDDAFAMPDVALVHVRAVEYGCFLFACEPPTGA</sequence>
<dbReference type="Proteomes" id="UP000243342">
    <property type="component" value="Unassembled WGS sequence"/>
</dbReference>
<dbReference type="Pfam" id="PF06718">
    <property type="entry name" value="DUF1203"/>
    <property type="match status" value="1"/>
</dbReference>
<dbReference type="RefSeq" id="WP_071657151.1">
    <property type="nucleotide sequence ID" value="NZ_MLCF01000070.1"/>
</dbReference>
<evidence type="ECO:0008006" key="3">
    <source>
        <dbReference type="Google" id="ProtNLM"/>
    </source>
</evidence>
<dbReference type="PIRSF" id="PIRSF034110">
    <property type="entry name" value="DUF1203"/>
    <property type="match status" value="1"/>
</dbReference>
<reference evidence="1 2" key="1">
    <citation type="submission" date="2016-10" db="EMBL/GenBank/DDBJ databases">
        <title>Genome sequence of Streptomyces gilvigriseus MUSC 26.</title>
        <authorList>
            <person name="Lee L.-H."/>
            <person name="Ser H.-L."/>
        </authorList>
    </citation>
    <scope>NUCLEOTIDE SEQUENCE [LARGE SCALE GENOMIC DNA]</scope>
    <source>
        <strain evidence="1 2">MUSC 26</strain>
    </source>
</reference>
<dbReference type="AlphaFoldDB" id="A0A1J7BDZ4"/>
<keyword evidence="2" id="KW-1185">Reference proteome</keyword>
<dbReference type="EMBL" id="MLCF01000070">
    <property type="protein sequence ID" value="OIV36903.1"/>
    <property type="molecule type" value="Genomic_DNA"/>
</dbReference>
<name>A0A1J7BDZ4_9ACTN</name>
<dbReference type="STRING" id="1428644.BIV57_13895"/>
<dbReference type="InterPro" id="IPR009593">
    <property type="entry name" value="DUF1203"/>
</dbReference>
<evidence type="ECO:0000313" key="2">
    <source>
        <dbReference type="Proteomes" id="UP000243342"/>
    </source>
</evidence>
<protein>
    <recommendedName>
        <fullName evidence="3">DUF1203 domain-containing protein</fullName>
    </recommendedName>
</protein>
<organism evidence="1 2">
    <name type="scientific">Mangrovactinospora gilvigrisea</name>
    <dbReference type="NCBI Taxonomy" id="1428644"/>
    <lineage>
        <taxon>Bacteria</taxon>
        <taxon>Bacillati</taxon>
        <taxon>Actinomycetota</taxon>
        <taxon>Actinomycetes</taxon>
        <taxon>Kitasatosporales</taxon>
        <taxon>Streptomycetaceae</taxon>
        <taxon>Mangrovactinospora</taxon>
    </lineage>
</organism>
<accession>A0A1J7BDZ4</accession>
<gene>
    <name evidence="1" type="ORF">BIV57_13895</name>
</gene>
<comment type="caution">
    <text evidence="1">The sequence shown here is derived from an EMBL/GenBank/DDBJ whole genome shotgun (WGS) entry which is preliminary data.</text>
</comment>
<dbReference type="OrthoDB" id="118609at2"/>
<evidence type="ECO:0000313" key="1">
    <source>
        <dbReference type="EMBL" id="OIV36903.1"/>
    </source>
</evidence>